<evidence type="ECO:0000313" key="2">
    <source>
        <dbReference type="EMBL" id="KTD73916.1"/>
    </source>
</evidence>
<dbReference type="RefSeq" id="WP_058520906.1">
    <property type="nucleotide sequence ID" value="NZ_CAAAIP010000009.1"/>
</dbReference>
<name>A0A0W0ZXP2_9GAMM</name>
<dbReference type="Proteomes" id="UP000054693">
    <property type="component" value="Unassembled WGS sequence"/>
</dbReference>
<sequence>MTFKSGISGNPNGRPKGTGSRQQLFSSFVEPHQAALFETAINLALDGNEAMLRLFLDRMLPAKPTDDAVTVQLPSTNDNSALTLSMRGEAILQAVSLGEITPEQGKAIMGVIDTQRKNIETSDLSIRLQEIERTLKQRKKEK</sequence>
<reference evidence="2 3" key="1">
    <citation type="submission" date="2015-11" db="EMBL/GenBank/DDBJ databases">
        <title>Genomic analysis of 38 Legionella species identifies large and diverse effector repertoires.</title>
        <authorList>
            <person name="Burstein D."/>
            <person name="Amaro F."/>
            <person name="Zusman T."/>
            <person name="Lifshitz Z."/>
            <person name="Cohen O."/>
            <person name="Gilbert J.A."/>
            <person name="Pupko T."/>
            <person name="Shuman H.A."/>
            <person name="Segal G."/>
        </authorList>
    </citation>
    <scope>NUCLEOTIDE SEQUENCE [LARGE SCALE GENOMIC DNA]</scope>
    <source>
        <strain evidence="2 3">ATCC 49180</strain>
    </source>
</reference>
<comment type="caution">
    <text evidence="2">The sequence shown here is derived from an EMBL/GenBank/DDBJ whole genome shotgun (WGS) entry which is preliminary data.</text>
</comment>
<accession>A0A0W0ZXP2</accession>
<dbReference type="AlphaFoldDB" id="A0A0W0ZXP2"/>
<dbReference type="PATRIC" id="fig|40335.7.peg.1873"/>
<organism evidence="2 3">
    <name type="scientific">Legionella tucsonensis</name>
    <dbReference type="NCBI Taxonomy" id="40335"/>
    <lineage>
        <taxon>Bacteria</taxon>
        <taxon>Pseudomonadati</taxon>
        <taxon>Pseudomonadota</taxon>
        <taxon>Gammaproteobacteria</taxon>
        <taxon>Legionellales</taxon>
        <taxon>Legionellaceae</taxon>
        <taxon>Legionella</taxon>
    </lineage>
</organism>
<dbReference type="STRING" id="40335.Ltuc_1763"/>
<protein>
    <recommendedName>
        <fullName evidence="4">DUF5681 domain-containing protein</fullName>
    </recommendedName>
</protein>
<feature type="region of interest" description="Disordered" evidence="1">
    <location>
        <begin position="1"/>
        <end position="23"/>
    </location>
</feature>
<proteinExistence type="predicted"/>
<gene>
    <name evidence="2" type="ORF">Ltuc_1763</name>
</gene>
<keyword evidence="3" id="KW-1185">Reference proteome</keyword>
<dbReference type="OrthoDB" id="4774002at2"/>
<evidence type="ECO:0000313" key="3">
    <source>
        <dbReference type="Proteomes" id="UP000054693"/>
    </source>
</evidence>
<evidence type="ECO:0008006" key="4">
    <source>
        <dbReference type="Google" id="ProtNLM"/>
    </source>
</evidence>
<dbReference type="EMBL" id="LNZA01000001">
    <property type="protein sequence ID" value="KTD73916.1"/>
    <property type="molecule type" value="Genomic_DNA"/>
</dbReference>
<feature type="compositionally biased region" description="Polar residues" evidence="1">
    <location>
        <begin position="1"/>
        <end position="11"/>
    </location>
</feature>
<evidence type="ECO:0000256" key="1">
    <source>
        <dbReference type="SAM" id="MobiDB-lite"/>
    </source>
</evidence>